<gene>
    <name evidence="5" type="ordered locus">RGE_07070</name>
</gene>
<dbReference type="PROSITE" id="PS00041">
    <property type="entry name" value="HTH_ARAC_FAMILY_1"/>
    <property type="match status" value="1"/>
</dbReference>
<dbReference type="STRING" id="983917.RGE_07070"/>
<dbReference type="Proteomes" id="UP000007883">
    <property type="component" value="Chromosome"/>
</dbReference>
<evidence type="ECO:0000259" key="4">
    <source>
        <dbReference type="PROSITE" id="PS01124"/>
    </source>
</evidence>
<dbReference type="Gene3D" id="1.10.10.60">
    <property type="entry name" value="Homeodomain-like"/>
    <property type="match status" value="1"/>
</dbReference>
<dbReference type="HOGENOM" id="CLU_047930_0_0_4"/>
<dbReference type="GO" id="GO:0003700">
    <property type="term" value="F:DNA-binding transcription factor activity"/>
    <property type="evidence" value="ECO:0007669"/>
    <property type="project" value="InterPro"/>
</dbReference>
<evidence type="ECO:0000256" key="2">
    <source>
        <dbReference type="ARBA" id="ARBA00023125"/>
    </source>
</evidence>
<keyword evidence="3" id="KW-0804">Transcription</keyword>
<dbReference type="AlphaFoldDB" id="I0HM15"/>
<evidence type="ECO:0000313" key="5">
    <source>
        <dbReference type="EMBL" id="BAL94052.1"/>
    </source>
</evidence>
<dbReference type="Pfam" id="PF14525">
    <property type="entry name" value="AraC_binding_2"/>
    <property type="match status" value="1"/>
</dbReference>
<evidence type="ECO:0000256" key="1">
    <source>
        <dbReference type="ARBA" id="ARBA00023015"/>
    </source>
</evidence>
<dbReference type="Pfam" id="PF12833">
    <property type="entry name" value="HTH_18"/>
    <property type="match status" value="1"/>
</dbReference>
<keyword evidence="2" id="KW-0238">DNA-binding</keyword>
<dbReference type="PANTHER" id="PTHR46796:SF12">
    <property type="entry name" value="HTH-TYPE DNA-BINDING TRANSCRIPTIONAL ACTIVATOR EUTR"/>
    <property type="match status" value="1"/>
</dbReference>
<dbReference type="PATRIC" id="fig|983917.3.peg.688"/>
<dbReference type="InterPro" id="IPR035418">
    <property type="entry name" value="AraC-bd_2"/>
</dbReference>
<sequence>MRSNDPAVFRFVTDHPAVAEAFFSGPYAPVKVLVPGRRLHLDITSALGAGLGLYRTRSSTGLRFQTDSLFDGYNVAVATSGRHSLISGGRERQARADAGLVSDGAVVESVDLGPDLNLQGLSITSDVLHQCLAELIDAPVLARVRFQPVLEPGSTTMRTLLLLCEAMSTGLSGDAPLQQSPAALSSLRSTIAHLVLTGIPNSYSDQIAGRLPRQLSPAHVRRAMDYMQANASQPLTIADVALAAGASARSLQTAFRQFRGCTPSEYLRQIRLERVRADLLDGSQPRSVSRIAMHWGFAHMGQFAERYRSAYGEAPSATLARRGR</sequence>
<accession>I0HM15</accession>
<evidence type="ECO:0000313" key="6">
    <source>
        <dbReference type="Proteomes" id="UP000007883"/>
    </source>
</evidence>
<dbReference type="eggNOG" id="COG2207">
    <property type="taxonomic scope" value="Bacteria"/>
</dbReference>
<dbReference type="EMBL" id="AP012320">
    <property type="protein sequence ID" value="BAL94052.1"/>
    <property type="molecule type" value="Genomic_DNA"/>
</dbReference>
<keyword evidence="1" id="KW-0805">Transcription regulation</keyword>
<dbReference type="InterPro" id="IPR018062">
    <property type="entry name" value="HTH_AraC-typ_CS"/>
</dbReference>
<organism evidence="5 6">
    <name type="scientific">Rubrivivax gelatinosus (strain NBRC 100245 / IL144)</name>
    <dbReference type="NCBI Taxonomy" id="983917"/>
    <lineage>
        <taxon>Bacteria</taxon>
        <taxon>Pseudomonadati</taxon>
        <taxon>Pseudomonadota</taxon>
        <taxon>Betaproteobacteria</taxon>
        <taxon>Burkholderiales</taxon>
        <taxon>Sphaerotilaceae</taxon>
        <taxon>Rubrivivax</taxon>
    </lineage>
</organism>
<dbReference type="PANTHER" id="PTHR46796">
    <property type="entry name" value="HTH-TYPE TRANSCRIPTIONAL ACTIVATOR RHAS-RELATED"/>
    <property type="match status" value="1"/>
</dbReference>
<dbReference type="InterPro" id="IPR009057">
    <property type="entry name" value="Homeodomain-like_sf"/>
</dbReference>
<dbReference type="PROSITE" id="PS01124">
    <property type="entry name" value="HTH_ARAC_FAMILY_2"/>
    <property type="match status" value="1"/>
</dbReference>
<dbReference type="SMART" id="SM00342">
    <property type="entry name" value="HTH_ARAC"/>
    <property type="match status" value="1"/>
</dbReference>
<reference evidence="5 6" key="1">
    <citation type="journal article" date="2012" name="J. Bacteriol.">
        <title>Complete genome sequence of phototrophic betaproteobacterium Rubrivivax gelatinosus IL144.</title>
        <authorList>
            <person name="Nagashima S."/>
            <person name="Kamimura A."/>
            <person name="Shimizu T."/>
            <person name="Nakamura-isaki S."/>
            <person name="Aono E."/>
            <person name="Sakamoto K."/>
            <person name="Ichikawa N."/>
            <person name="Nakazawa H."/>
            <person name="Sekine M."/>
            <person name="Yamazaki S."/>
            <person name="Fujita N."/>
            <person name="Shimada K."/>
            <person name="Hanada S."/>
            <person name="Nagashima K.V.P."/>
        </authorList>
    </citation>
    <scope>NUCLEOTIDE SEQUENCE [LARGE SCALE GENOMIC DNA]</scope>
    <source>
        <strain evidence="6">NBRC 100245 / IL144</strain>
    </source>
</reference>
<name>I0HM15_RUBGI</name>
<evidence type="ECO:0000256" key="3">
    <source>
        <dbReference type="ARBA" id="ARBA00023163"/>
    </source>
</evidence>
<keyword evidence="6" id="KW-1185">Reference proteome</keyword>
<dbReference type="InterPro" id="IPR050204">
    <property type="entry name" value="AraC_XylS_family_regulators"/>
</dbReference>
<dbReference type="GO" id="GO:0043565">
    <property type="term" value="F:sequence-specific DNA binding"/>
    <property type="evidence" value="ECO:0007669"/>
    <property type="project" value="InterPro"/>
</dbReference>
<feature type="domain" description="HTH araC/xylS-type" evidence="4">
    <location>
        <begin position="221"/>
        <end position="321"/>
    </location>
</feature>
<dbReference type="KEGG" id="rge:RGE_07070"/>
<dbReference type="SUPFAM" id="SSF46689">
    <property type="entry name" value="Homeodomain-like"/>
    <property type="match status" value="1"/>
</dbReference>
<dbReference type="InterPro" id="IPR018060">
    <property type="entry name" value="HTH_AraC"/>
</dbReference>
<protein>
    <submittedName>
        <fullName evidence="5">Transcriptional regulator, AraC family</fullName>
    </submittedName>
</protein>
<proteinExistence type="predicted"/>